<reference evidence="11" key="1">
    <citation type="submission" date="2016-04" db="UniProtKB">
        <authorList>
            <consortium name="WormBaseParasite"/>
        </authorList>
    </citation>
    <scope>IDENTIFICATION</scope>
</reference>
<feature type="chain" id="PRO_5043135865" evidence="7">
    <location>
        <begin position="19"/>
        <end position="2487"/>
    </location>
</feature>
<evidence type="ECO:0000256" key="1">
    <source>
        <dbReference type="ARBA" id="ARBA00004479"/>
    </source>
</evidence>
<dbReference type="WBParaSite" id="TASK_0000460001-mRNA-1">
    <property type="protein sequence ID" value="TASK_0000460001-mRNA-1"/>
    <property type="gene ID" value="TASK_0000460001"/>
</dbReference>
<gene>
    <name evidence="9" type="ORF">TASK_LOCUS4601</name>
</gene>
<evidence type="ECO:0000259" key="8">
    <source>
        <dbReference type="PROSITE" id="PS50835"/>
    </source>
</evidence>
<keyword evidence="10" id="KW-1185">Reference proteome</keyword>
<organism evidence="11">
    <name type="scientific">Taenia asiatica</name>
    <name type="common">Asian tapeworm</name>
    <dbReference type="NCBI Taxonomy" id="60517"/>
    <lineage>
        <taxon>Eukaryota</taxon>
        <taxon>Metazoa</taxon>
        <taxon>Spiralia</taxon>
        <taxon>Lophotrochozoa</taxon>
        <taxon>Platyhelminthes</taxon>
        <taxon>Cestoda</taxon>
        <taxon>Eucestoda</taxon>
        <taxon>Cyclophyllidea</taxon>
        <taxon>Taeniidae</taxon>
        <taxon>Taenia</taxon>
    </lineage>
</organism>
<evidence type="ECO:0000256" key="6">
    <source>
        <dbReference type="SAM" id="Phobius"/>
    </source>
</evidence>
<feature type="transmembrane region" description="Helical" evidence="6">
    <location>
        <begin position="2260"/>
        <end position="2281"/>
    </location>
</feature>
<evidence type="ECO:0000313" key="9">
    <source>
        <dbReference type="EMBL" id="VDK33697.1"/>
    </source>
</evidence>
<evidence type="ECO:0000313" key="10">
    <source>
        <dbReference type="Proteomes" id="UP000282613"/>
    </source>
</evidence>
<evidence type="ECO:0000256" key="2">
    <source>
        <dbReference type="ARBA" id="ARBA00023136"/>
    </source>
</evidence>
<dbReference type="PANTHER" id="PTHR11640:SF156">
    <property type="entry name" value="HEPARAN SULFATE PROTEOGLYCAN 2"/>
    <property type="match status" value="1"/>
</dbReference>
<dbReference type="Proteomes" id="UP000282613">
    <property type="component" value="Unassembled WGS sequence"/>
</dbReference>
<dbReference type="OrthoDB" id="6269336at2759"/>
<dbReference type="PANTHER" id="PTHR11640">
    <property type="entry name" value="NEPHRIN"/>
    <property type="match status" value="1"/>
</dbReference>
<dbReference type="PROSITE" id="PS50835">
    <property type="entry name" value="IG_LIKE"/>
    <property type="match status" value="1"/>
</dbReference>
<dbReference type="EMBL" id="UYRS01018359">
    <property type="protein sequence ID" value="VDK33697.1"/>
    <property type="molecule type" value="Genomic_DNA"/>
</dbReference>
<accession>A0A158R7Y7</accession>
<evidence type="ECO:0000256" key="4">
    <source>
        <dbReference type="ARBA" id="ARBA00023180"/>
    </source>
</evidence>
<keyword evidence="4" id="KW-0325">Glycoprotein</keyword>
<keyword evidence="5" id="KW-0393">Immunoglobulin domain</keyword>
<evidence type="ECO:0000313" key="11">
    <source>
        <dbReference type="WBParaSite" id="TASK_0000460001-mRNA-1"/>
    </source>
</evidence>
<reference evidence="9 10" key="2">
    <citation type="submission" date="2018-11" db="EMBL/GenBank/DDBJ databases">
        <authorList>
            <consortium name="Pathogen Informatics"/>
        </authorList>
    </citation>
    <scope>NUCLEOTIDE SEQUENCE [LARGE SCALE GENOMIC DNA]</scope>
</reference>
<proteinExistence type="predicted"/>
<keyword evidence="7" id="KW-0732">Signal</keyword>
<keyword evidence="2 6" id="KW-0472">Membrane</keyword>
<dbReference type="InterPro" id="IPR051275">
    <property type="entry name" value="Cell_adhesion_signaling"/>
</dbReference>
<evidence type="ECO:0000256" key="3">
    <source>
        <dbReference type="ARBA" id="ARBA00023157"/>
    </source>
</evidence>
<evidence type="ECO:0000256" key="5">
    <source>
        <dbReference type="ARBA" id="ARBA00023319"/>
    </source>
</evidence>
<protein>
    <submittedName>
        <fullName evidence="11">Ig-like domain-containing protein</fullName>
    </submittedName>
</protein>
<keyword evidence="6" id="KW-1133">Transmembrane helix</keyword>
<dbReference type="GO" id="GO:0098609">
    <property type="term" value="P:cell-cell adhesion"/>
    <property type="evidence" value="ECO:0007669"/>
    <property type="project" value="TreeGrafter"/>
</dbReference>
<comment type="subcellular location">
    <subcellularLocation>
        <location evidence="1">Membrane</location>
        <topology evidence="1">Single-pass type I membrane protein</topology>
    </subcellularLocation>
</comment>
<keyword evidence="6" id="KW-0812">Transmembrane</keyword>
<feature type="signal peptide" evidence="7">
    <location>
        <begin position="1"/>
        <end position="18"/>
    </location>
</feature>
<sequence length="2487" mass="279071">MAVVVVFFLAFLLRPSLPDGNIKYYEADEKAITDGDWSVWFIPHVGVRVRSIKWEYRQDAIIDCRYTGPANLPMAERFFSCLSGCRYEDCGPENSFGLRVDGSIFSLYAFHVTQDMAGEYALTVKFNGNDEVFKKISTLVLAAPPVLLESTLTCNVPQLAQALQNTLATVLEESKLAQVYAMLERQAEGTEISGSVEFNPGIPKGNARVYLIRYPRHRSYPYFVSCESRYKSNVIHFSCLTSIEDVSLAIMAFNALNSSHTTDQAEEHLKAWMMRRFASWLLKIHPTDFGSLSRDFGTNYRVTPLKIGWPAVVHIGQSIRIFCPLEVTVSSDGIECKRTKSLSSTSTEPLPVGFWVEAKSGQKFFNLRKKAAELTDSGIYECTVKVDGVRLQVCTDRRLTIIADSINVRIFIYDRLVPAKTIKAGDIHNQYTESLDPYLMTNQVGYIVCWTDAEAGLNFSVSLTLIREDPKPRWNFPFKLVRTLNLREGMHRIQKFKFYQCGGYGEAEYGGKLKATCSVTSKPEKKDVPAWIKDENDLKENIELGNIASSAREILIFHGVEGNLSFYSSVGQLEEHPVPLGTSIRCAGAKGFPPPTYQWAKIDPRRLTSLSSTTYFYLAGTPNVFLDSPDAFPNSAFQGDRLVVPSDPRFRGMSFLFQCGAFNELVGKKYLVERLLFLTICLCEHRFVSLDLSLIYSPQMIAGHTLLDTRNTGSTLDFYGQRYVHLLQQIILGLAHGAEYVQISTNPTSILNRVLKKASLYASPKPLTHGLTRFQLAEGLFSKYIIPQPIYHASNDSCPRKIPVDLTEGFLSVYKNVPSAREDDLQVDRPHAVILPQDRWDKGDVVGFMQLMKRKHVHVISVYFENPSSWAKGSPDYSVQLTSSELFGEKCSDHSAEQHDTFIKRAPLFDAICNLSRPADVNNKSFAGFGFLSHSQNLMFEGESITFFIVVRGGSFNKEQQHLRACFLNRTAAASITKGFENQKYFDSKCKNVLGDSAFSGPGSACLSMSQRLKLNASHDGDVILAYERGVNTILSLSGYLTIEIRLNQQGLRAPYLLIIQLARKANDSAEFECVIEMTRINYQIDLVYWSNSSSSYLVAVRTNSSQQGFRYRDIGRKVSARLIWPVFPKDAENSDIHCVLSHASLFSKRLTTLPSQSSNSVRILLTSNCPTRPKIRRVVSAPFTDDSDTPRLGARMSFFCEAVTGEQESYSLQMAFADRSESFVICSATGGGSVNTTVPCQFTTWEDGGCGSSNKTRSTTHPKAAFAKCNLFYVPEENVHTRVIEYAIPLVTIEHFDAFVFCETLPSWEMDEENRLLSDPIDNIFPVKPTLTNIDIGYYKWMCDVLAYPPPTKSDWRIKEAYPWNFRLGLNRMSFERSPIKSTRASVLAKSRPEFFPKKFIPKDEGSPYYFALSRAAPSFWKVGSWGVAKLECEVSNGEGDVALKEVHVNYASGNSNGRWAVPGSLYPRSGVVGISEPWAIECPIAEIGDSKEIPNLYLLGKVAFLAGSLELPLFRVSFQMQNGEDKAYYVVRHFKPIGWWSSTPLDEFQVEIVDDTQGHKAVRIQTSHTSTADTGCYVCRLYLFGGYNDADVQPELIIMPSKEPPLFAYKMASKTWTLVNSSSKPLILFEGDRLETRCLIWYTKYPVTSSNAEPSIVVFALQKSQITQVSRRNLHIDQLKIFGYYNYYLLEHSWNVNAHRDGMKYVGCYWRLQTAEERNLGRKFGPLRVCGLSSGLKVAPEVTKPLKRNAILNCYNDEATFERSTIRWIYKLGPLPRPRDLNETQQHKETMYSSELKLSDLPSSGFYVYTCRAASKCGGKDMISEKDVQFIVLADENATQFTTVRISPQIVLIPGRINVVCPSIPTESSGLIAKSLQWFRLYRRVNTISPESDPFAHQLSYHDLINGTVITNHPNFIAYQHQSGGELIFAIDIKPTSFNDFGYYGCAFGASKTVGDSNDLMLSQVSAQPVCLVRNATDTTIRLSPFRAEACYHVGESLSIECEAMAYQAFCVEDDRPLGVGLLSTVATLNISNIENATTEVLHISASIITGANPPKKLILFSPVLLNISHSHNDAILTCEVRPKMNNKSYNFSTDWVKLQLKLIRRATAKICVTFPPSNIIIKPPPPDQVSEKDVAFVLKSGEWVTCLASGNPAPLVSLDAYPLRKGAMAEVMRLGLSGIRRWRDPDRLQPNWPTAVMQNDTGSMMLVKRELDDSEGLVYVGVCRAANEINGKEKTAHKLFVFRIGDTTTNIIGESSFYHFMAIGLFTAVLGFVLTTFIREILILSRRSHRTSPKKTDCCGNHDAWQYALRSRTFHCQFCGTVAKFASLPCEMLPPVTDAHTPVMPGACPVRVAFIPSDQSRGFLNFAIGDELHCGVIDTKGCVKSYSPNEGQFRRERFKTWKQSIVCEFPEVGAIDGARWDRIVEEGIQTGGKSSDMDCLDYAVNILNRTAGRNQFTRERLSENMGRHLYHVMQFAEAQRRAMQ</sequence>
<keyword evidence="3" id="KW-1015">Disulfide bond</keyword>
<name>A0A158R7Y7_TAEAS</name>
<dbReference type="GO" id="GO:0005886">
    <property type="term" value="C:plasma membrane"/>
    <property type="evidence" value="ECO:0007669"/>
    <property type="project" value="TreeGrafter"/>
</dbReference>
<dbReference type="GO" id="GO:0050839">
    <property type="term" value="F:cell adhesion molecule binding"/>
    <property type="evidence" value="ECO:0007669"/>
    <property type="project" value="TreeGrafter"/>
</dbReference>
<dbReference type="InterPro" id="IPR007110">
    <property type="entry name" value="Ig-like_dom"/>
</dbReference>
<evidence type="ECO:0000256" key="7">
    <source>
        <dbReference type="SAM" id="SignalP"/>
    </source>
</evidence>
<dbReference type="GO" id="GO:0005911">
    <property type="term" value="C:cell-cell junction"/>
    <property type="evidence" value="ECO:0007669"/>
    <property type="project" value="TreeGrafter"/>
</dbReference>
<feature type="domain" description="Ig-like" evidence="8">
    <location>
        <begin position="1754"/>
        <end position="1831"/>
    </location>
</feature>